<reference evidence="3 4" key="1">
    <citation type="submission" date="2024-02" db="EMBL/GenBank/DDBJ databases">
        <title>A novel Wenzhouxiangellaceae bacterium, isolated from coastal sediments.</title>
        <authorList>
            <person name="Du Z.-J."/>
            <person name="Ye Y.-Q."/>
            <person name="Zhang X.-Y."/>
        </authorList>
    </citation>
    <scope>NUCLEOTIDE SEQUENCE [LARGE SCALE GENOMIC DNA]</scope>
    <source>
        <strain evidence="3 4">CH-27</strain>
    </source>
</reference>
<feature type="region of interest" description="Disordered" evidence="1">
    <location>
        <begin position="1"/>
        <end position="69"/>
    </location>
</feature>
<protein>
    <recommendedName>
        <fullName evidence="5">DUF883 domain-containing protein</fullName>
    </recommendedName>
</protein>
<sequence>MSNENPKTETRSTGNGSAAPTTEHMRATAHEAVDKAADRAEGVEQRVREEASRAAEKAGEQREEARRQLDDTLSSIDGFVREKPVAAAGIAFAAGVVTTLLMKR</sequence>
<keyword evidence="2" id="KW-0472">Membrane</keyword>
<evidence type="ECO:0000256" key="1">
    <source>
        <dbReference type="SAM" id="MobiDB-lite"/>
    </source>
</evidence>
<feature type="compositionally biased region" description="Basic and acidic residues" evidence="1">
    <location>
        <begin position="23"/>
        <end position="69"/>
    </location>
</feature>
<feature type="compositionally biased region" description="Basic and acidic residues" evidence="1">
    <location>
        <begin position="1"/>
        <end position="10"/>
    </location>
</feature>
<accession>A0AAW9RJT4</accession>
<name>A0AAW9RJT4_9GAMM</name>
<evidence type="ECO:0008006" key="5">
    <source>
        <dbReference type="Google" id="ProtNLM"/>
    </source>
</evidence>
<evidence type="ECO:0000256" key="2">
    <source>
        <dbReference type="SAM" id="Phobius"/>
    </source>
</evidence>
<dbReference type="EMBL" id="JAZHOG010000011">
    <property type="protein sequence ID" value="MEJ8569143.1"/>
    <property type="molecule type" value="Genomic_DNA"/>
</dbReference>
<keyword evidence="2" id="KW-0812">Transmembrane</keyword>
<dbReference type="Proteomes" id="UP001359886">
    <property type="component" value="Unassembled WGS sequence"/>
</dbReference>
<keyword evidence="2" id="KW-1133">Transmembrane helix</keyword>
<dbReference type="AlphaFoldDB" id="A0AAW9RJT4"/>
<feature type="compositionally biased region" description="Polar residues" evidence="1">
    <location>
        <begin position="11"/>
        <end position="20"/>
    </location>
</feature>
<dbReference type="RefSeq" id="WP_354696465.1">
    <property type="nucleotide sequence ID" value="NZ_JAZHOG010000011.1"/>
</dbReference>
<evidence type="ECO:0000313" key="3">
    <source>
        <dbReference type="EMBL" id="MEJ8569143.1"/>
    </source>
</evidence>
<comment type="caution">
    <text evidence="3">The sequence shown here is derived from an EMBL/GenBank/DDBJ whole genome shotgun (WGS) entry which is preliminary data.</text>
</comment>
<gene>
    <name evidence="3" type="ORF">V3330_16045</name>
</gene>
<proteinExistence type="predicted"/>
<keyword evidence="4" id="KW-1185">Reference proteome</keyword>
<feature type="transmembrane region" description="Helical" evidence="2">
    <location>
        <begin position="85"/>
        <end position="102"/>
    </location>
</feature>
<evidence type="ECO:0000313" key="4">
    <source>
        <dbReference type="Proteomes" id="UP001359886"/>
    </source>
</evidence>
<organism evidence="3 4">
    <name type="scientific">Elongatibacter sediminis</name>
    <dbReference type="NCBI Taxonomy" id="3119006"/>
    <lineage>
        <taxon>Bacteria</taxon>
        <taxon>Pseudomonadati</taxon>
        <taxon>Pseudomonadota</taxon>
        <taxon>Gammaproteobacteria</taxon>
        <taxon>Chromatiales</taxon>
        <taxon>Wenzhouxiangellaceae</taxon>
        <taxon>Elongatibacter</taxon>
    </lineage>
</organism>